<organism evidence="3 4">
    <name type="scientific">Zobellia barbeyronii</name>
    <dbReference type="NCBI Taxonomy" id="2748009"/>
    <lineage>
        <taxon>Bacteria</taxon>
        <taxon>Pseudomonadati</taxon>
        <taxon>Bacteroidota</taxon>
        <taxon>Flavobacteriia</taxon>
        <taxon>Flavobacteriales</taxon>
        <taxon>Flavobacteriaceae</taxon>
        <taxon>Zobellia</taxon>
    </lineage>
</organism>
<evidence type="ECO:0000256" key="1">
    <source>
        <dbReference type="SAM" id="SignalP"/>
    </source>
</evidence>
<dbReference type="PANTHER" id="PTHR34406:SF1">
    <property type="entry name" value="PROTEIN YCEI"/>
    <property type="match status" value="1"/>
</dbReference>
<evidence type="ECO:0000313" key="4">
    <source>
        <dbReference type="Proteomes" id="UP000740413"/>
    </source>
</evidence>
<proteinExistence type="predicted"/>
<dbReference type="EMBL" id="JACATN010000002">
    <property type="protein sequence ID" value="MBT2160558.1"/>
    <property type="molecule type" value="Genomic_DNA"/>
</dbReference>
<dbReference type="SUPFAM" id="SSF101874">
    <property type="entry name" value="YceI-like"/>
    <property type="match status" value="1"/>
</dbReference>
<evidence type="ECO:0000259" key="2">
    <source>
        <dbReference type="SMART" id="SM00867"/>
    </source>
</evidence>
<accession>A0ABS5WCB7</accession>
<name>A0ABS5WCB7_9FLAO</name>
<feature type="domain" description="Lipid/polyisoprenoid-binding YceI-like" evidence="2">
    <location>
        <begin position="23"/>
        <end position="170"/>
    </location>
</feature>
<dbReference type="Proteomes" id="UP000740413">
    <property type="component" value="Unassembled WGS sequence"/>
</dbReference>
<dbReference type="InterPro" id="IPR036761">
    <property type="entry name" value="TTHA0802/YceI-like_sf"/>
</dbReference>
<gene>
    <name evidence="3" type="ORF">HW347_04725</name>
</gene>
<dbReference type="RefSeq" id="WP_214610787.1">
    <property type="nucleotide sequence ID" value="NZ_JACATN010000002.1"/>
</dbReference>
<reference evidence="3 4" key="1">
    <citation type="submission" date="2020-06" db="EMBL/GenBank/DDBJ databases">
        <authorList>
            <person name="Isaeva M.P."/>
            <person name="Chernysheva N.Y."/>
        </authorList>
    </citation>
    <scope>NUCLEOTIDE SEQUENCE [LARGE SCALE GENOMIC DNA]</scope>
    <source>
        <strain evidence="3 4">KMM 6746</strain>
    </source>
</reference>
<dbReference type="Pfam" id="PF04264">
    <property type="entry name" value="YceI"/>
    <property type="match status" value="1"/>
</dbReference>
<protein>
    <submittedName>
        <fullName evidence="3">YceI family protein</fullName>
    </submittedName>
</protein>
<reference evidence="4" key="2">
    <citation type="submission" date="2023-07" db="EMBL/GenBank/DDBJ databases">
        <title>Zobellia barbeyronii sp. nov., a new marine flavobacterium, isolated from green and red algae.</title>
        <authorList>
            <person name="Nedashkovskaya O.I."/>
            <person name="Otstavnykh N."/>
            <person name="Zhukova N."/>
            <person name="Guzev K."/>
            <person name="Chausova V."/>
            <person name="Tekutyeva L."/>
            <person name="Mikhailov V."/>
            <person name="Isaeva M."/>
        </authorList>
    </citation>
    <scope>NUCLEOTIDE SEQUENCE [LARGE SCALE GENOMIC DNA]</scope>
    <source>
        <strain evidence="4">KMM 6746</strain>
    </source>
</reference>
<dbReference type="PANTHER" id="PTHR34406">
    <property type="entry name" value="PROTEIN YCEI"/>
    <property type="match status" value="1"/>
</dbReference>
<dbReference type="SMART" id="SM00867">
    <property type="entry name" value="YceI"/>
    <property type="match status" value="1"/>
</dbReference>
<sequence>MKSIFTTLLVAVFSCVSIFAQEEFTVSSAEITFNFDSKNVDGSISGFESESKIDFSNITQSKFKGSVMVETIKTGNFLRDWHLKGNKYFNVDKHPKIAFESTQIVKNKNGLTINGNLTLKGTVKPITINFTKEQLQLVGTTTLFSSDYGIAIKQDRADNKVKVTIVLQLIR</sequence>
<feature type="chain" id="PRO_5045366757" evidence="1">
    <location>
        <begin position="21"/>
        <end position="171"/>
    </location>
</feature>
<dbReference type="Gene3D" id="2.40.128.110">
    <property type="entry name" value="Lipid/polyisoprenoid-binding, YceI-like"/>
    <property type="match status" value="1"/>
</dbReference>
<evidence type="ECO:0000313" key="3">
    <source>
        <dbReference type="EMBL" id="MBT2160558.1"/>
    </source>
</evidence>
<dbReference type="InterPro" id="IPR007372">
    <property type="entry name" value="Lipid/polyisoprenoid-bd_YceI"/>
</dbReference>
<dbReference type="PROSITE" id="PS51257">
    <property type="entry name" value="PROKAR_LIPOPROTEIN"/>
    <property type="match status" value="1"/>
</dbReference>
<comment type="caution">
    <text evidence="3">The sequence shown here is derived from an EMBL/GenBank/DDBJ whole genome shotgun (WGS) entry which is preliminary data.</text>
</comment>
<feature type="signal peptide" evidence="1">
    <location>
        <begin position="1"/>
        <end position="20"/>
    </location>
</feature>
<keyword evidence="1" id="KW-0732">Signal</keyword>
<keyword evidence="4" id="KW-1185">Reference proteome</keyword>